<reference evidence="2" key="1">
    <citation type="journal article" date="2019" name="Int. J. Syst. Evol. Microbiol.">
        <title>The Global Catalogue of Microorganisms (GCM) 10K type strain sequencing project: providing services to taxonomists for standard genome sequencing and annotation.</title>
        <authorList>
            <consortium name="The Broad Institute Genomics Platform"/>
            <consortium name="The Broad Institute Genome Sequencing Center for Infectious Disease"/>
            <person name="Wu L."/>
            <person name="Ma J."/>
        </authorList>
    </citation>
    <scope>NUCLEOTIDE SEQUENCE [LARGE SCALE GENOMIC DNA]</scope>
    <source>
        <strain evidence="2">KCTC 33792</strain>
    </source>
</reference>
<sequence length="48" mass="5366">MVVLHVMQHLRAVAVGLFSLTALSLFTFQSVEVVQAFTALFSETFHKN</sequence>
<evidence type="ECO:0000313" key="1">
    <source>
        <dbReference type="EMBL" id="MFD2706443.1"/>
    </source>
</evidence>
<keyword evidence="2" id="KW-1185">Reference proteome</keyword>
<gene>
    <name evidence="1" type="ORF">ACFSUB_13325</name>
</gene>
<dbReference type="Proteomes" id="UP001597520">
    <property type="component" value="Unassembled WGS sequence"/>
</dbReference>
<accession>A0ABW5T396</accession>
<evidence type="ECO:0000313" key="2">
    <source>
        <dbReference type="Proteomes" id="UP001597520"/>
    </source>
</evidence>
<organism evidence="1 2">
    <name type="scientific">Salibacterium lacus</name>
    <dbReference type="NCBI Taxonomy" id="1898109"/>
    <lineage>
        <taxon>Bacteria</taxon>
        <taxon>Bacillati</taxon>
        <taxon>Bacillota</taxon>
        <taxon>Bacilli</taxon>
        <taxon>Bacillales</taxon>
        <taxon>Bacillaceae</taxon>
    </lineage>
</organism>
<protein>
    <submittedName>
        <fullName evidence="1">Uncharacterized protein</fullName>
    </submittedName>
</protein>
<name>A0ABW5T396_9BACI</name>
<proteinExistence type="predicted"/>
<comment type="caution">
    <text evidence="1">The sequence shown here is derived from an EMBL/GenBank/DDBJ whole genome shotgun (WGS) entry which is preliminary data.</text>
</comment>
<dbReference type="EMBL" id="JBHUML010000005">
    <property type="protein sequence ID" value="MFD2706443.1"/>
    <property type="molecule type" value="Genomic_DNA"/>
</dbReference>
<dbReference type="RefSeq" id="WP_380713762.1">
    <property type="nucleotide sequence ID" value="NZ_JBHUML010000005.1"/>
</dbReference>